<dbReference type="SUPFAM" id="SSF53335">
    <property type="entry name" value="S-adenosyl-L-methionine-dependent methyltransferases"/>
    <property type="match status" value="1"/>
</dbReference>
<protein>
    <submittedName>
        <fullName evidence="1">Spermidine synthase</fullName>
    </submittedName>
</protein>
<evidence type="ECO:0000313" key="2">
    <source>
        <dbReference type="Proteomes" id="UP000572377"/>
    </source>
</evidence>
<dbReference type="EMBL" id="JABFBC010000005">
    <property type="protein sequence ID" value="NNU82099.1"/>
    <property type="molecule type" value="Genomic_DNA"/>
</dbReference>
<name>A0A849L6N8_9RHOB</name>
<accession>A0A849L6N8</accession>
<evidence type="ECO:0000313" key="1">
    <source>
        <dbReference type="EMBL" id="NNU82099.1"/>
    </source>
</evidence>
<gene>
    <name evidence="1" type="ORF">HMH01_16805</name>
</gene>
<dbReference type="Proteomes" id="UP000572377">
    <property type="component" value="Unassembled WGS sequence"/>
</dbReference>
<keyword evidence="2" id="KW-1185">Reference proteome</keyword>
<organism evidence="1 2">
    <name type="scientific">Halovulum dunhuangense</name>
    <dbReference type="NCBI Taxonomy" id="1505036"/>
    <lineage>
        <taxon>Bacteria</taxon>
        <taxon>Pseudomonadati</taxon>
        <taxon>Pseudomonadota</taxon>
        <taxon>Alphaproteobacteria</taxon>
        <taxon>Rhodobacterales</taxon>
        <taxon>Paracoccaceae</taxon>
        <taxon>Halovulum</taxon>
    </lineage>
</organism>
<sequence>MSHLFEELDYCPTPIGALSLRRRRDLRLGVDVWEIMLGQRFLMSSHFTASEVALGRVGVEACAGDAIDVVVGGLGLGYTAEAVLADTRVANLLVVEYLAPVIEWHETGILPLGTMLADDPRCRLVEGDFFAGAQGEGFDPDRPGRRFDAILADIDHAPDHLLDQRSDSFYQVDGLRALARHLKPGGIFGLWSNEAAEERFLDRLGAVFAEAWAEPVTFDNPLTGQPFTQTVYLARAGTA</sequence>
<dbReference type="InterPro" id="IPR029063">
    <property type="entry name" value="SAM-dependent_MTases_sf"/>
</dbReference>
<dbReference type="AlphaFoldDB" id="A0A849L6N8"/>
<dbReference type="CDD" id="cd02440">
    <property type="entry name" value="AdoMet_MTases"/>
    <property type="match status" value="1"/>
</dbReference>
<proteinExistence type="predicted"/>
<comment type="caution">
    <text evidence="1">The sequence shown here is derived from an EMBL/GenBank/DDBJ whole genome shotgun (WGS) entry which is preliminary data.</text>
</comment>
<dbReference type="Gene3D" id="3.40.50.150">
    <property type="entry name" value="Vaccinia Virus protein VP39"/>
    <property type="match status" value="1"/>
</dbReference>
<reference evidence="1 2" key="1">
    <citation type="submission" date="2020-05" db="EMBL/GenBank/DDBJ databases">
        <title>Gimesia benthica sp. nov., a novel planctomycete isolated from a deep-sea water sample of the Northwest Indian Ocean.</title>
        <authorList>
            <person name="Wang J."/>
            <person name="Ruan C."/>
            <person name="Song L."/>
            <person name="Zhu Y."/>
            <person name="Li A."/>
            <person name="Zheng X."/>
            <person name="Wang L."/>
            <person name="Lu Z."/>
            <person name="Huang Y."/>
            <person name="Du W."/>
            <person name="Zhou Y."/>
            <person name="Huang L."/>
            <person name="Dai X."/>
        </authorList>
    </citation>
    <scope>NUCLEOTIDE SEQUENCE [LARGE SCALE GENOMIC DNA]</scope>
    <source>
        <strain evidence="1 2">YYQ-30</strain>
    </source>
</reference>
<dbReference type="RefSeq" id="WP_171326961.1">
    <property type="nucleotide sequence ID" value="NZ_JABFBC010000005.1"/>
</dbReference>